<reference evidence="7" key="1">
    <citation type="journal article" date="2019" name="Int. J. Syst. Evol. Microbiol.">
        <title>The Global Catalogue of Microorganisms (GCM) 10K type strain sequencing project: providing services to taxonomists for standard genome sequencing and annotation.</title>
        <authorList>
            <consortium name="The Broad Institute Genomics Platform"/>
            <consortium name="The Broad Institute Genome Sequencing Center for Infectious Disease"/>
            <person name="Wu L."/>
            <person name="Ma J."/>
        </authorList>
    </citation>
    <scope>NUCLEOTIDE SEQUENCE [LARGE SCALE GENOMIC DNA]</scope>
    <source>
        <strain evidence="7">CGMCC 4.7643</strain>
    </source>
</reference>
<evidence type="ECO:0000313" key="7">
    <source>
        <dbReference type="Proteomes" id="UP001597419"/>
    </source>
</evidence>
<keyword evidence="2" id="KW-0597">Phosphoprotein</keyword>
<evidence type="ECO:0000259" key="4">
    <source>
        <dbReference type="PROSITE" id="PS50110"/>
    </source>
</evidence>
<dbReference type="Pfam" id="PF00072">
    <property type="entry name" value="Response_reg"/>
    <property type="match status" value="1"/>
</dbReference>
<protein>
    <submittedName>
        <fullName evidence="6">Response regulator transcription factor</fullName>
    </submittedName>
</protein>
<feature type="domain" description="OmpR/PhoB-type" evidence="5">
    <location>
        <begin position="137"/>
        <end position="234"/>
    </location>
</feature>
<feature type="DNA-binding region" description="OmpR/PhoB-type" evidence="3">
    <location>
        <begin position="137"/>
        <end position="234"/>
    </location>
</feature>
<name>A0ABW5GVG8_9PSEU</name>
<sequence>MTEATAQPATVLVVDDEPNILELLSAALRLSGFEVHSADTGTEALAIAARAAPDIVVLDVMLPDYDGFTVATMLRSAGNQVPVLFLTARDAVEDRIAGLVAGGDDYVSKPFSLDEVVLRLRAILRRTRSGEGAEEPAGRLRYADLELDEDAHEVHRGGRPVRLSPTEFNLLRYLLLNAEKVVSKGQILDRVWDAEFDRDSRIVESYISYLRRKIDARDPPLIHTIRGVGYTLRLAPGRADDRPEP</sequence>
<dbReference type="SUPFAM" id="SSF52172">
    <property type="entry name" value="CheY-like"/>
    <property type="match status" value="1"/>
</dbReference>
<evidence type="ECO:0000256" key="2">
    <source>
        <dbReference type="PROSITE-ProRule" id="PRU00169"/>
    </source>
</evidence>
<dbReference type="CDD" id="cd00383">
    <property type="entry name" value="trans_reg_C"/>
    <property type="match status" value="1"/>
</dbReference>
<dbReference type="InterPro" id="IPR011006">
    <property type="entry name" value="CheY-like_superfamily"/>
</dbReference>
<dbReference type="Gene3D" id="3.40.50.2300">
    <property type="match status" value="1"/>
</dbReference>
<dbReference type="Pfam" id="PF00486">
    <property type="entry name" value="Trans_reg_C"/>
    <property type="match status" value="1"/>
</dbReference>
<dbReference type="PANTHER" id="PTHR48111">
    <property type="entry name" value="REGULATOR OF RPOS"/>
    <property type="match status" value="1"/>
</dbReference>
<dbReference type="InterPro" id="IPR001867">
    <property type="entry name" value="OmpR/PhoB-type_DNA-bd"/>
</dbReference>
<dbReference type="InterPro" id="IPR036388">
    <property type="entry name" value="WH-like_DNA-bd_sf"/>
</dbReference>
<proteinExistence type="predicted"/>
<comment type="caution">
    <text evidence="6">The sequence shown here is derived from an EMBL/GenBank/DDBJ whole genome shotgun (WGS) entry which is preliminary data.</text>
</comment>
<keyword evidence="1 3" id="KW-0238">DNA-binding</keyword>
<dbReference type="PROSITE" id="PS50110">
    <property type="entry name" value="RESPONSE_REGULATORY"/>
    <property type="match status" value="1"/>
</dbReference>
<dbReference type="PROSITE" id="PS51755">
    <property type="entry name" value="OMPR_PHOB"/>
    <property type="match status" value="1"/>
</dbReference>
<keyword evidence="7" id="KW-1185">Reference proteome</keyword>
<gene>
    <name evidence="6" type="ORF">ACFSYJ_39970</name>
</gene>
<evidence type="ECO:0000256" key="3">
    <source>
        <dbReference type="PROSITE-ProRule" id="PRU01091"/>
    </source>
</evidence>
<dbReference type="SUPFAM" id="SSF46894">
    <property type="entry name" value="C-terminal effector domain of the bipartite response regulators"/>
    <property type="match status" value="1"/>
</dbReference>
<dbReference type="Gene3D" id="1.10.10.10">
    <property type="entry name" value="Winged helix-like DNA-binding domain superfamily/Winged helix DNA-binding domain"/>
    <property type="match status" value="1"/>
</dbReference>
<dbReference type="EMBL" id="JBHUKU010000028">
    <property type="protein sequence ID" value="MFD2464851.1"/>
    <property type="molecule type" value="Genomic_DNA"/>
</dbReference>
<dbReference type="SMART" id="SM00862">
    <property type="entry name" value="Trans_reg_C"/>
    <property type="match status" value="1"/>
</dbReference>
<dbReference type="SMART" id="SM00448">
    <property type="entry name" value="REC"/>
    <property type="match status" value="1"/>
</dbReference>
<organism evidence="6 7">
    <name type="scientific">Amycolatopsis samaneae</name>
    <dbReference type="NCBI Taxonomy" id="664691"/>
    <lineage>
        <taxon>Bacteria</taxon>
        <taxon>Bacillati</taxon>
        <taxon>Actinomycetota</taxon>
        <taxon>Actinomycetes</taxon>
        <taxon>Pseudonocardiales</taxon>
        <taxon>Pseudonocardiaceae</taxon>
        <taxon>Amycolatopsis</taxon>
    </lineage>
</organism>
<dbReference type="InterPro" id="IPR039420">
    <property type="entry name" value="WalR-like"/>
</dbReference>
<feature type="domain" description="Response regulatory" evidence="4">
    <location>
        <begin position="10"/>
        <end position="124"/>
    </location>
</feature>
<evidence type="ECO:0000313" key="6">
    <source>
        <dbReference type="EMBL" id="MFD2464851.1"/>
    </source>
</evidence>
<dbReference type="RefSeq" id="WP_345399677.1">
    <property type="nucleotide sequence ID" value="NZ_BAABHG010000010.1"/>
</dbReference>
<evidence type="ECO:0000256" key="1">
    <source>
        <dbReference type="ARBA" id="ARBA00023125"/>
    </source>
</evidence>
<feature type="modified residue" description="4-aspartylphosphate" evidence="2">
    <location>
        <position position="59"/>
    </location>
</feature>
<dbReference type="InterPro" id="IPR016032">
    <property type="entry name" value="Sig_transdc_resp-reg_C-effctor"/>
</dbReference>
<accession>A0ABW5GVG8</accession>
<dbReference type="InterPro" id="IPR001789">
    <property type="entry name" value="Sig_transdc_resp-reg_receiver"/>
</dbReference>
<dbReference type="PANTHER" id="PTHR48111:SF28">
    <property type="entry name" value="TRANSCRIPTIONAL REGULATORY PROTEIN TCRX-RELATED"/>
    <property type="match status" value="1"/>
</dbReference>
<dbReference type="Gene3D" id="6.10.250.690">
    <property type="match status" value="1"/>
</dbReference>
<evidence type="ECO:0000259" key="5">
    <source>
        <dbReference type="PROSITE" id="PS51755"/>
    </source>
</evidence>
<dbReference type="Proteomes" id="UP001597419">
    <property type="component" value="Unassembled WGS sequence"/>
</dbReference>